<protein>
    <recommendedName>
        <fullName evidence="2">Fungal-type protein kinase domain-containing protein</fullName>
    </recommendedName>
</protein>
<dbReference type="VEuPathDB" id="FungiDB:SAPIO_CDS1802"/>
<dbReference type="PANTHER" id="PTHR38248:SF2">
    <property type="entry name" value="FUNK1 11"/>
    <property type="match status" value="1"/>
</dbReference>
<dbReference type="OrthoDB" id="5584477at2759"/>
<dbReference type="Pfam" id="PF17667">
    <property type="entry name" value="Pkinase_fungal"/>
    <property type="match status" value="1"/>
</dbReference>
<dbReference type="GeneID" id="27720874"/>
<dbReference type="KEGG" id="sapo:SAPIO_CDS1802"/>
<sequence length="725" mass="80942">MVLPSSEFLVANLRQFPHLFCFERLDALGQQRNSTQYTGMDEERSRNGSVTTGACQIGLLADQPWWEVIKGNPLKNVLDPFRASFNTIYGGRSTSGAPDALDQFGSQGTGPGKLRSYLLKLNSAVSCDDFDFDCIKPLLNAALADPPNDALIWDQVCSVDGPVQQTVVPSLPQATWLRNPNSFATSSEYQKYIDVVLKEDLRLTNVALPDFYECFFGDVADLELVSQAVFEKCMEGRNPLYSEGWRGWAANANQEDVLTWFAELSENLAAFAEEYKPNSTQRRRPVARPQKPVNGLTAGRAMDVAFVSDPEAGKDARCPLQQVLVPGELESNSATAMLSNSWLDLGRYAREVLAAQDTRRFVLGFTICGPLMSIWEFDRLGAVASEQFNINKDGLRFLCTILGFLRMSEEKLGFDPTIGRAGSQRFIEIERNAGRATTCWKAHRKEDSRKTPLVIKDSWQLIGREEEGKLLREVTDRGVTNVARYYYHDTVRVGGRTDDIWYNIRAGLDAAATTNYRLEPPSTSKPGNLRNSYGSQTDTPLPLSTRSCSVYPHQSSSNALPNRVHRRVILRDYGKPIYEASSRAALLAALEGCIVGHESLRKAGFLHGDISIYNLMVNEDKENPSWPSFLIDTDLATKESRGEASPTGSKAMKAFRAIGILLGEPRCFMHDLESFFWVLFWICIHYDAPGQYTGPTVFDSWNFEDDSSVRILREARKDNVVLAGV</sequence>
<comment type="caution">
    <text evidence="3">The sequence shown here is derived from an EMBL/GenBank/DDBJ whole genome shotgun (WGS) entry which is preliminary data.</text>
</comment>
<dbReference type="AlphaFoldDB" id="A0A084GDS2"/>
<dbReference type="SUPFAM" id="SSF56112">
    <property type="entry name" value="Protein kinase-like (PK-like)"/>
    <property type="match status" value="1"/>
</dbReference>
<feature type="domain" description="Fungal-type protein kinase" evidence="2">
    <location>
        <begin position="302"/>
        <end position="683"/>
    </location>
</feature>
<evidence type="ECO:0000256" key="1">
    <source>
        <dbReference type="SAM" id="MobiDB-lite"/>
    </source>
</evidence>
<dbReference type="EMBL" id="JOWA01000077">
    <property type="protein sequence ID" value="KEZ45484.1"/>
    <property type="molecule type" value="Genomic_DNA"/>
</dbReference>
<reference evidence="3 4" key="1">
    <citation type="journal article" date="2014" name="Genome Announc.">
        <title>Draft genome sequence of the pathogenic fungus Scedosporium apiospermum.</title>
        <authorList>
            <person name="Vandeputte P."/>
            <person name="Ghamrawi S."/>
            <person name="Rechenmann M."/>
            <person name="Iltis A."/>
            <person name="Giraud S."/>
            <person name="Fleury M."/>
            <person name="Thornton C."/>
            <person name="Delhaes L."/>
            <person name="Meyer W."/>
            <person name="Papon N."/>
            <person name="Bouchara J.P."/>
        </authorList>
    </citation>
    <scope>NUCLEOTIDE SEQUENCE [LARGE SCALE GENOMIC DNA]</scope>
    <source>
        <strain evidence="3 4">IHEM 14462</strain>
    </source>
</reference>
<dbReference type="Proteomes" id="UP000028545">
    <property type="component" value="Unassembled WGS sequence"/>
</dbReference>
<dbReference type="InterPro" id="IPR040976">
    <property type="entry name" value="Pkinase_fungal"/>
</dbReference>
<dbReference type="HOGENOM" id="CLU_005513_5_0_1"/>
<proteinExistence type="predicted"/>
<evidence type="ECO:0000313" key="4">
    <source>
        <dbReference type="Proteomes" id="UP000028545"/>
    </source>
</evidence>
<feature type="region of interest" description="Disordered" evidence="1">
    <location>
        <begin position="516"/>
        <end position="539"/>
    </location>
</feature>
<dbReference type="PANTHER" id="PTHR38248">
    <property type="entry name" value="FUNK1 6"/>
    <property type="match status" value="1"/>
</dbReference>
<dbReference type="Gene3D" id="1.10.510.10">
    <property type="entry name" value="Transferase(Phosphotransferase) domain 1"/>
    <property type="match status" value="1"/>
</dbReference>
<evidence type="ECO:0000259" key="2">
    <source>
        <dbReference type="Pfam" id="PF17667"/>
    </source>
</evidence>
<keyword evidence="4" id="KW-1185">Reference proteome</keyword>
<name>A0A084GDS2_PSEDA</name>
<evidence type="ECO:0000313" key="3">
    <source>
        <dbReference type="EMBL" id="KEZ45484.1"/>
    </source>
</evidence>
<dbReference type="OMA" id="ATTCWKD"/>
<gene>
    <name evidence="3" type="ORF">SAPIO_CDS1802</name>
</gene>
<accession>A0A084GDS2</accession>
<organism evidence="3 4">
    <name type="scientific">Pseudallescheria apiosperma</name>
    <name type="common">Scedosporium apiospermum</name>
    <dbReference type="NCBI Taxonomy" id="563466"/>
    <lineage>
        <taxon>Eukaryota</taxon>
        <taxon>Fungi</taxon>
        <taxon>Dikarya</taxon>
        <taxon>Ascomycota</taxon>
        <taxon>Pezizomycotina</taxon>
        <taxon>Sordariomycetes</taxon>
        <taxon>Hypocreomycetidae</taxon>
        <taxon>Microascales</taxon>
        <taxon>Microascaceae</taxon>
        <taxon>Scedosporium</taxon>
    </lineage>
</organism>
<dbReference type="InterPro" id="IPR011009">
    <property type="entry name" value="Kinase-like_dom_sf"/>
</dbReference>
<dbReference type="RefSeq" id="XP_016645283.1">
    <property type="nucleotide sequence ID" value="XM_016784986.1"/>
</dbReference>